<evidence type="ECO:0000256" key="1">
    <source>
        <dbReference type="ARBA" id="ARBA00004141"/>
    </source>
</evidence>
<keyword evidence="4 6" id="KW-0472">Membrane</keyword>
<sequence length="353" mass="39650">MDKKELLTEKKKKIWILIGKNTASFAFCIGCIYLFLFLFGSHNILPSVAVVVGLMTFPALDLRVEPISFCVTAFLLFPLAGIAAALSFGNIWLSILCNFGITFFILLLTAEPLQMKPYITFLLCYIFSQGSPVLTPEVFASRMICLTVGGLSVALVTYFTWRRRPKSCRQHSLHEQVLLSGRHKSFILRMAIGLTLSGIIGFIFHLKKPMWISIAVFSLTQIDVRETHQRIKYRVIATIIGVFLFLLFCQYLIPQEYIFFFIIFLGYVGTWVKEYKYVQIINTISAINASLVLFDSAAAIGSRILLLGIGIAIVLALFFPDYIYRRLAGRHKKSGGTRSGASLPSASETFTET</sequence>
<protein>
    <submittedName>
        <fullName evidence="8">FUSC family protein</fullName>
    </submittedName>
</protein>
<evidence type="ECO:0000256" key="6">
    <source>
        <dbReference type="SAM" id="Phobius"/>
    </source>
</evidence>
<accession>A0AAU8AC76</accession>
<feature type="transmembrane region" description="Helical" evidence="6">
    <location>
        <begin position="304"/>
        <end position="324"/>
    </location>
</feature>
<keyword evidence="3 6" id="KW-1133">Transmembrane helix</keyword>
<keyword evidence="2 6" id="KW-0812">Transmembrane</keyword>
<dbReference type="Pfam" id="PF13515">
    <property type="entry name" value="FUSC_2"/>
    <property type="match status" value="1"/>
</dbReference>
<proteinExistence type="predicted"/>
<dbReference type="InterPro" id="IPR049453">
    <property type="entry name" value="Memb_transporter_dom"/>
</dbReference>
<dbReference type="AlphaFoldDB" id="A0AAU8AC76"/>
<dbReference type="EMBL" id="CP117826">
    <property type="protein sequence ID" value="XCC63385.1"/>
    <property type="molecule type" value="Genomic_DNA"/>
</dbReference>
<feature type="compositionally biased region" description="Polar residues" evidence="5">
    <location>
        <begin position="339"/>
        <end position="353"/>
    </location>
</feature>
<feature type="transmembrane region" description="Helical" evidence="6">
    <location>
        <begin position="186"/>
        <end position="204"/>
    </location>
</feature>
<dbReference type="RefSeq" id="WP_079546746.1">
    <property type="nucleotide sequence ID" value="NZ_CP117826.1"/>
</dbReference>
<evidence type="ECO:0000256" key="5">
    <source>
        <dbReference type="SAM" id="MobiDB-lite"/>
    </source>
</evidence>
<reference evidence="8" key="1">
    <citation type="submission" date="2023-02" db="EMBL/GenBank/DDBJ databases">
        <title>Gut commensal Christensenella minuta modulates host metabolism via a new class of secondary bile acids.</title>
        <authorList>
            <person name="Liu C."/>
        </authorList>
    </citation>
    <scope>NUCLEOTIDE SEQUENCE</scope>
    <source>
        <strain evidence="8">CA70</strain>
    </source>
</reference>
<feature type="region of interest" description="Disordered" evidence="5">
    <location>
        <begin position="332"/>
        <end position="353"/>
    </location>
</feature>
<dbReference type="GO" id="GO:0016020">
    <property type="term" value="C:membrane"/>
    <property type="evidence" value="ECO:0007669"/>
    <property type="project" value="UniProtKB-SubCell"/>
</dbReference>
<feature type="transmembrane region" description="Helical" evidence="6">
    <location>
        <begin position="257"/>
        <end position="273"/>
    </location>
</feature>
<gene>
    <name evidence="8" type="ORF">PUP29_05585</name>
</gene>
<evidence type="ECO:0000259" key="7">
    <source>
        <dbReference type="Pfam" id="PF13515"/>
    </source>
</evidence>
<comment type="subcellular location">
    <subcellularLocation>
        <location evidence="1">Membrane</location>
        <topology evidence="1">Multi-pass membrane protein</topology>
    </subcellularLocation>
</comment>
<evidence type="ECO:0000256" key="3">
    <source>
        <dbReference type="ARBA" id="ARBA00022989"/>
    </source>
</evidence>
<evidence type="ECO:0000313" key="8">
    <source>
        <dbReference type="EMBL" id="XCC63385.1"/>
    </source>
</evidence>
<feature type="transmembrane region" description="Helical" evidence="6">
    <location>
        <begin position="21"/>
        <end position="38"/>
    </location>
</feature>
<feature type="domain" description="Integral membrane bound transporter" evidence="7">
    <location>
        <begin position="197"/>
        <end position="316"/>
    </location>
</feature>
<name>A0AAU8AC76_9FIRM</name>
<feature type="transmembrane region" description="Helical" evidence="6">
    <location>
        <begin position="233"/>
        <end position="251"/>
    </location>
</feature>
<feature type="transmembrane region" description="Helical" evidence="6">
    <location>
        <begin position="91"/>
        <end position="110"/>
    </location>
</feature>
<organism evidence="8">
    <name type="scientific">Christensenella massiliensis</name>
    <dbReference type="NCBI Taxonomy" id="1805714"/>
    <lineage>
        <taxon>Bacteria</taxon>
        <taxon>Bacillati</taxon>
        <taxon>Bacillota</taxon>
        <taxon>Clostridia</taxon>
        <taxon>Christensenellales</taxon>
        <taxon>Christensenellaceae</taxon>
        <taxon>Christensenella</taxon>
    </lineage>
</organism>
<feature type="transmembrane region" description="Helical" evidence="6">
    <location>
        <begin position="140"/>
        <end position="161"/>
    </location>
</feature>
<evidence type="ECO:0000256" key="2">
    <source>
        <dbReference type="ARBA" id="ARBA00022692"/>
    </source>
</evidence>
<feature type="transmembrane region" description="Helical" evidence="6">
    <location>
        <begin position="67"/>
        <end position="85"/>
    </location>
</feature>
<evidence type="ECO:0000256" key="4">
    <source>
        <dbReference type="ARBA" id="ARBA00023136"/>
    </source>
</evidence>